<dbReference type="Proteomes" id="UP001232973">
    <property type="component" value="Unassembled WGS sequence"/>
</dbReference>
<protein>
    <submittedName>
        <fullName evidence="2">Alkaline shock family protein YloU</fullName>
    </submittedName>
</protein>
<proteinExistence type="inferred from homology"/>
<evidence type="ECO:0000313" key="2">
    <source>
        <dbReference type="EMBL" id="MDQ0190847.1"/>
    </source>
</evidence>
<dbReference type="Pfam" id="PF03780">
    <property type="entry name" value="Asp23"/>
    <property type="match status" value="1"/>
</dbReference>
<dbReference type="PANTHER" id="PTHR34297:SF2">
    <property type="entry name" value="ASP23_GLS24 FAMILY ENVELOPE STRESS RESPONSE PROTEIN"/>
    <property type="match status" value="1"/>
</dbReference>
<organism evidence="2 3">
    <name type="scientific">Alicyclobacillus cycloheptanicus</name>
    <dbReference type="NCBI Taxonomy" id="1457"/>
    <lineage>
        <taxon>Bacteria</taxon>
        <taxon>Bacillati</taxon>
        <taxon>Bacillota</taxon>
        <taxon>Bacilli</taxon>
        <taxon>Bacillales</taxon>
        <taxon>Alicyclobacillaceae</taxon>
        <taxon>Alicyclobacillus</taxon>
    </lineage>
</organism>
<reference evidence="2 3" key="1">
    <citation type="submission" date="2023-07" db="EMBL/GenBank/DDBJ databases">
        <title>Genomic Encyclopedia of Type Strains, Phase IV (KMG-IV): sequencing the most valuable type-strain genomes for metagenomic binning, comparative biology and taxonomic classification.</title>
        <authorList>
            <person name="Goeker M."/>
        </authorList>
    </citation>
    <scope>NUCLEOTIDE SEQUENCE [LARGE SCALE GENOMIC DNA]</scope>
    <source>
        <strain evidence="2 3">DSM 4006</strain>
    </source>
</reference>
<dbReference type="RefSeq" id="WP_274456190.1">
    <property type="nucleotide sequence ID" value="NZ_CP067097.1"/>
</dbReference>
<name>A0ABT9XKW3_9BACL</name>
<gene>
    <name evidence="2" type="ORF">J2S03_002714</name>
</gene>
<comment type="similarity">
    <text evidence="1">Belongs to the asp23 family.</text>
</comment>
<evidence type="ECO:0000313" key="3">
    <source>
        <dbReference type="Proteomes" id="UP001232973"/>
    </source>
</evidence>
<sequence>MPKTMETALGTITIAEDVVATLAGLAAMDCYGLVGMASRRQVKDSLSELLGRDNPGKGVEVRIDNDFVEVDLYIIVSYGTNIYEVAQNVREKVRYVLNQSIGIQVDRVNILVQGVRVTVPDR</sequence>
<dbReference type="InterPro" id="IPR005531">
    <property type="entry name" value="Asp23"/>
</dbReference>
<comment type="caution">
    <text evidence="2">The sequence shown here is derived from an EMBL/GenBank/DDBJ whole genome shotgun (WGS) entry which is preliminary data.</text>
</comment>
<accession>A0ABT9XKW3</accession>
<keyword evidence="3" id="KW-1185">Reference proteome</keyword>
<dbReference type="EMBL" id="JAUSTP010000025">
    <property type="protein sequence ID" value="MDQ0190847.1"/>
    <property type="molecule type" value="Genomic_DNA"/>
</dbReference>
<dbReference type="PANTHER" id="PTHR34297">
    <property type="entry name" value="HYPOTHETICAL CYTOSOLIC PROTEIN-RELATED"/>
    <property type="match status" value="1"/>
</dbReference>
<evidence type="ECO:0000256" key="1">
    <source>
        <dbReference type="ARBA" id="ARBA00005721"/>
    </source>
</evidence>